<dbReference type="EMBL" id="DF820456">
    <property type="protein sequence ID" value="GAK51002.1"/>
    <property type="molecule type" value="Genomic_DNA"/>
</dbReference>
<organism evidence="2">
    <name type="scientific">Candidatus Moduliflexus flocculans</name>
    <dbReference type="NCBI Taxonomy" id="1499966"/>
    <lineage>
        <taxon>Bacteria</taxon>
        <taxon>Candidatus Moduliflexota</taxon>
        <taxon>Candidatus Moduliflexia</taxon>
        <taxon>Candidatus Moduliflexales</taxon>
        <taxon>Candidatus Moduliflexaceae</taxon>
    </lineage>
</organism>
<evidence type="ECO:0000256" key="1">
    <source>
        <dbReference type="SAM" id="SignalP"/>
    </source>
</evidence>
<feature type="chain" id="PRO_5006631508" evidence="1">
    <location>
        <begin position="24"/>
        <end position="168"/>
    </location>
</feature>
<accession>A0A0S6VTW3</accession>
<dbReference type="HOGENOM" id="CLU_1522284_0_0_0"/>
<name>A0A0S6VTW3_9BACT</name>
<protein>
    <submittedName>
        <fullName evidence="2">Uncharacterized protein</fullName>
    </submittedName>
</protein>
<sequence>MKLQTLFFICLIALLFTAAQVSAEFIVYPAQDAPMFTIEMPDKWKSEVIEETILQSVSPDEKVYMMAWPVDAETMEEAIDGLDEFLTDLLTDINLDGEGERLEINGIPFWRATGVGKDVETDEDVKLTVGFFMPEEKTVCLIAFLSEPKAAQRHAESIAAILQSIKQP</sequence>
<dbReference type="Proteomes" id="UP000030700">
    <property type="component" value="Unassembled WGS sequence"/>
</dbReference>
<reference evidence="2" key="1">
    <citation type="journal article" date="2015" name="PeerJ">
        <title>First genomic representation of candidate bacterial phylum KSB3 points to enhanced environmental sensing as a trigger of wastewater bulking.</title>
        <authorList>
            <person name="Sekiguchi Y."/>
            <person name="Ohashi A."/>
            <person name="Parks D.H."/>
            <person name="Yamauchi T."/>
            <person name="Tyson G.W."/>
            <person name="Hugenholtz P."/>
        </authorList>
    </citation>
    <scope>NUCLEOTIDE SEQUENCE [LARGE SCALE GENOMIC DNA]</scope>
</reference>
<keyword evidence="1" id="KW-0732">Signal</keyword>
<evidence type="ECO:0000313" key="3">
    <source>
        <dbReference type="Proteomes" id="UP000030700"/>
    </source>
</evidence>
<proteinExistence type="predicted"/>
<evidence type="ECO:0000313" key="2">
    <source>
        <dbReference type="EMBL" id="GAK51002.1"/>
    </source>
</evidence>
<dbReference type="AlphaFoldDB" id="A0A0S6VTW3"/>
<gene>
    <name evidence="2" type="ORF">U14_02244</name>
</gene>
<feature type="signal peptide" evidence="1">
    <location>
        <begin position="1"/>
        <end position="23"/>
    </location>
</feature>
<keyword evidence="3" id="KW-1185">Reference proteome</keyword>